<evidence type="ECO:0000313" key="1">
    <source>
        <dbReference type="Proteomes" id="UP000515151"/>
    </source>
</evidence>
<proteinExistence type="predicted"/>
<reference evidence="2" key="2">
    <citation type="submission" date="2025-08" db="UniProtKB">
        <authorList>
            <consortium name="RefSeq"/>
        </authorList>
    </citation>
    <scope>IDENTIFICATION</scope>
    <source>
        <tissue evidence="2">Leaf</tissue>
    </source>
</reference>
<dbReference type="GeneID" id="116198025"/>
<dbReference type="OrthoDB" id="669248at2759"/>
<reference evidence="1" key="1">
    <citation type="journal article" date="2020" name="Plant Biotechnol. J.">
        <title>The pomegranate (Punica granatum L.) draft genome dissects genetic divergence between soft- and hard-seeded cultivars.</title>
        <authorList>
            <person name="Luo X."/>
            <person name="Li H."/>
            <person name="Wu Z."/>
            <person name="Yao W."/>
            <person name="Zhao P."/>
            <person name="Cao D."/>
            <person name="Yu H."/>
            <person name="Li K."/>
            <person name="Poudel K."/>
            <person name="Zhao D."/>
            <person name="Zhang F."/>
            <person name="Xia X."/>
            <person name="Chen L."/>
            <person name="Wang Q."/>
            <person name="Jing D."/>
            <person name="Cao S."/>
        </authorList>
    </citation>
    <scope>NUCLEOTIDE SEQUENCE [LARGE SCALE GENOMIC DNA]</scope>
    <source>
        <strain evidence="1">cv. Tunisia</strain>
    </source>
</reference>
<keyword evidence="1" id="KW-1185">Reference proteome</keyword>
<dbReference type="Proteomes" id="UP000515151">
    <property type="component" value="Chromosome 2"/>
</dbReference>
<sequence length="94" mass="9774">MASFCRSALMAGSRSFAAVSKTIAQKAPTSRPLSPPLSPTARHACSASRAVSALGGVESLMPLHSTIASARLISNIAVDSSCWSWLSLDFAVPR</sequence>
<dbReference type="InterPro" id="IPR043459">
    <property type="entry name" value="NFD6/NOXY2-like"/>
</dbReference>
<dbReference type="RefSeq" id="XP_031384185.1">
    <property type="nucleotide sequence ID" value="XM_031528325.1"/>
</dbReference>
<evidence type="ECO:0000313" key="2">
    <source>
        <dbReference type="RefSeq" id="XP_031384185.1"/>
    </source>
</evidence>
<dbReference type="PANTHER" id="PTHR33156:SF37">
    <property type="entry name" value="PROTEIN NUCLEAR FUSION DEFECTIVE 6, CHLOROPLASTIC_MITOCHONDRIAL"/>
    <property type="match status" value="1"/>
</dbReference>
<name>A0A6P8CLA8_PUNGR</name>
<dbReference type="PANTHER" id="PTHR33156">
    <property type="entry name" value="OS02G0230000 PROTEIN"/>
    <property type="match status" value="1"/>
</dbReference>
<accession>A0A6P8CLA8</accession>
<organism evidence="1 2">
    <name type="scientific">Punica granatum</name>
    <name type="common">Pomegranate</name>
    <dbReference type="NCBI Taxonomy" id="22663"/>
    <lineage>
        <taxon>Eukaryota</taxon>
        <taxon>Viridiplantae</taxon>
        <taxon>Streptophyta</taxon>
        <taxon>Embryophyta</taxon>
        <taxon>Tracheophyta</taxon>
        <taxon>Spermatophyta</taxon>
        <taxon>Magnoliopsida</taxon>
        <taxon>eudicotyledons</taxon>
        <taxon>Gunneridae</taxon>
        <taxon>Pentapetalae</taxon>
        <taxon>rosids</taxon>
        <taxon>malvids</taxon>
        <taxon>Myrtales</taxon>
        <taxon>Lythraceae</taxon>
        <taxon>Punica</taxon>
    </lineage>
</organism>
<gene>
    <name evidence="2" type="primary">LOC116198025</name>
</gene>
<protein>
    <submittedName>
        <fullName evidence="2">Uncharacterized protein LOC116198025</fullName>
    </submittedName>
</protein>
<dbReference type="AlphaFoldDB" id="A0A6P8CLA8"/>